<evidence type="ECO:0000256" key="4">
    <source>
        <dbReference type="SAM" id="MobiDB-lite"/>
    </source>
</evidence>
<evidence type="ECO:0000313" key="5">
    <source>
        <dbReference type="EMBL" id="EHB07442.1"/>
    </source>
</evidence>
<protein>
    <submittedName>
        <fullName evidence="5">Striatin</fullName>
    </submittedName>
</protein>
<dbReference type="GO" id="GO:0044877">
    <property type="term" value="F:protein-containing complex binding"/>
    <property type="evidence" value="ECO:0007669"/>
    <property type="project" value="TreeGrafter"/>
</dbReference>
<accession>G5BDT1</accession>
<reference evidence="5 6" key="1">
    <citation type="journal article" date="2011" name="Nature">
        <title>Genome sequencing reveals insights into physiology and longevity of the naked mole rat.</title>
        <authorList>
            <person name="Kim E.B."/>
            <person name="Fang X."/>
            <person name="Fushan A.A."/>
            <person name="Huang Z."/>
            <person name="Lobanov A.V."/>
            <person name="Han L."/>
            <person name="Marino S.M."/>
            <person name="Sun X."/>
            <person name="Turanov A.A."/>
            <person name="Yang P."/>
            <person name="Yim S.H."/>
            <person name="Zhao X."/>
            <person name="Kasaikina M.V."/>
            <person name="Stoletzki N."/>
            <person name="Peng C."/>
            <person name="Polak P."/>
            <person name="Xiong Z."/>
            <person name="Kiezun A."/>
            <person name="Zhu Y."/>
            <person name="Chen Y."/>
            <person name="Kryukov G.V."/>
            <person name="Zhang Q."/>
            <person name="Peshkin L."/>
            <person name="Yang L."/>
            <person name="Bronson R.T."/>
            <person name="Buffenstein R."/>
            <person name="Wang B."/>
            <person name="Han C."/>
            <person name="Li Q."/>
            <person name="Chen L."/>
            <person name="Zhao W."/>
            <person name="Sunyaev S.R."/>
            <person name="Park T.J."/>
            <person name="Zhang G."/>
            <person name="Wang J."/>
            <person name="Gladyshev V.N."/>
        </authorList>
    </citation>
    <scope>NUCLEOTIDE SEQUENCE [LARGE SCALE GENOMIC DNA]</scope>
</reference>
<name>G5BDT1_HETGA</name>
<dbReference type="InterPro" id="IPR001680">
    <property type="entry name" value="WD40_rpt"/>
</dbReference>
<dbReference type="InterPro" id="IPR019775">
    <property type="entry name" value="WD40_repeat_CS"/>
</dbReference>
<dbReference type="GO" id="GO:0051721">
    <property type="term" value="F:protein phosphatase 2A binding"/>
    <property type="evidence" value="ECO:0007669"/>
    <property type="project" value="TreeGrafter"/>
</dbReference>
<dbReference type="SUPFAM" id="SSF50978">
    <property type="entry name" value="WD40 repeat-like"/>
    <property type="match status" value="1"/>
</dbReference>
<dbReference type="PROSITE" id="PS50294">
    <property type="entry name" value="WD_REPEATS_REGION"/>
    <property type="match status" value="1"/>
</dbReference>
<sequence length="486" mass="53803">MANYEGNETEVQPQQNSQLMWKQGRQLLRQYLQEVGYTDTILDVKSKRVRALLGFSSDVTDREDDKNQDSVINGTEAEIKETAMIGKSELTDSASVLDNFKFLENAATDFSDEDEDDDIEGREKSVIDTSTIVRKKVLPDSSEDRATKEALKEFDFLVTSEEGDNESRSTGDGIDWEKEDQCLMPEAWNVDQGVITKLKEQYKKERKGKKGVKRPNRSKLQDMLANLRDVDELPSLQPSVGSPSRPSSSRLPEHEINRADEVEALTFPPSSGKSFIMGADEALESELGLGELAGLTVANEADSLAYDLFISYPRGPVLCVVMSSNGEQCFSGGTDGLIQGWNTTNPNIDPYDSYELGIPASVDLVSSDPSHMVASFSKGYTSIFNMETQQRILTLESNLDSSKLIHSMVAHLEAVTSLAVDPNGLYLMSGSHDCSIRLWNLESKTCIQEFTAHRKKFEESIHDVAFHPSKCYIASAGADALAKVFV</sequence>
<dbReference type="PANTHER" id="PTHR15653">
    <property type="entry name" value="STRIATIN"/>
    <property type="match status" value="1"/>
</dbReference>
<dbReference type="PANTHER" id="PTHR15653:SF2">
    <property type="entry name" value="STRIATIN"/>
    <property type="match status" value="1"/>
</dbReference>
<dbReference type="PROSITE" id="PS50082">
    <property type="entry name" value="WD_REPEATS_2"/>
    <property type="match status" value="1"/>
</dbReference>
<dbReference type="Gene3D" id="2.130.10.10">
    <property type="entry name" value="YVTN repeat-like/Quinoprotein amine dehydrogenase"/>
    <property type="match status" value="2"/>
</dbReference>
<keyword evidence="2" id="KW-0677">Repeat</keyword>
<dbReference type="InterPro" id="IPR051488">
    <property type="entry name" value="WD_repeat_striatin"/>
</dbReference>
<proteinExistence type="predicted"/>
<keyword evidence="1 3" id="KW-0853">WD repeat</keyword>
<dbReference type="GO" id="GO:0030425">
    <property type="term" value="C:dendrite"/>
    <property type="evidence" value="ECO:0007669"/>
    <property type="project" value="TreeGrafter"/>
</dbReference>
<dbReference type="PROSITE" id="PS00678">
    <property type="entry name" value="WD_REPEATS_1"/>
    <property type="match status" value="1"/>
</dbReference>
<organism evidence="5 6">
    <name type="scientific">Heterocephalus glaber</name>
    <name type="common">Naked mole rat</name>
    <dbReference type="NCBI Taxonomy" id="10181"/>
    <lineage>
        <taxon>Eukaryota</taxon>
        <taxon>Metazoa</taxon>
        <taxon>Chordata</taxon>
        <taxon>Craniata</taxon>
        <taxon>Vertebrata</taxon>
        <taxon>Euteleostomi</taxon>
        <taxon>Mammalia</taxon>
        <taxon>Eutheria</taxon>
        <taxon>Euarchontoglires</taxon>
        <taxon>Glires</taxon>
        <taxon>Rodentia</taxon>
        <taxon>Hystricomorpha</taxon>
        <taxon>Bathyergidae</taxon>
        <taxon>Heterocephalus</taxon>
    </lineage>
</organism>
<dbReference type="Proteomes" id="UP000006813">
    <property type="component" value="Unassembled WGS sequence"/>
</dbReference>
<dbReference type="GO" id="GO:0070016">
    <property type="term" value="F:armadillo repeat domain binding"/>
    <property type="evidence" value="ECO:0007669"/>
    <property type="project" value="TreeGrafter"/>
</dbReference>
<dbReference type="STRING" id="10181.G5BDT1"/>
<evidence type="ECO:0000256" key="3">
    <source>
        <dbReference type="PROSITE-ProRule" id="PRU00221"/>
    </source>
</evidence>
<feature type="region of interest" description="Disordered" evidence="4">
    <location>
        <begin position="231"/>
        <end position="253"/>
    </location>
</feature>
<feature type="repeat" description="WD" evidence="3">
    <location>
        <begin position="408"/>
        <end position="449"/>
    </location>
</feature>
<gene>
    <name evidence="5" type="ORF">GW7_13659</name>
</gene>
<dbReference type="InterPro" id="IPR036322">
    <property type="entry name" value="WD40_repeat_dom_sf"/>
</dbReference>
<dbReference type="AlphaFoldDB" id="G5BDT1"/>
<dbReference type="SMART" id="SM00320">
    <property type="entry name" value="WD40"/>
    <property type="match status" value="3"/>
</dbReference>
<evidence type="ECO:0000313" key="6">
    <source>
        <dbReference type="Proteomes" id="UP000006813"/>
    </source>
</evidence>
<dbReference type="GO" id="GO:0005516">
    <property type="term" value="F:calmodulin binding"/>
    <property type="evidence" value="ECO:0007669"/>
    <property type="project" value="TreeGrafter"/>
</dbReference>
<evidence type="ECO:0000256" key="1">
    <source>
        <dbReference type="ARBA" id="ARBA00022574"/>
    </source>
</evidence>
<dbReference type="Pfam" id="PF00400">
    <property type="entry name" value="WD40"/>
    <property type="match status" value="3"/>
</dbReference>
<dbReference type="EMBL" id="JH169772">
    <property type="protein sequence ID" value="EHB07442.1"/>
    <property type="molecule type" value="Genomic_DNA"/>
</dbReference>
<dbReference type="InterPro" id="IPR015943">
    <property type="entry name" value="WD40/YVTN_repeat-like_dom_sf"/>
</dbReference>
<evidence type="ECO:0000256" key="2">
    <source>
        <dbReference type="ARBA" id="ARBA00022737"/>
    </source>
</evidence>
<dbReference type="InParanoid" id="G5BDT1"/>